<evidence type="ECO:0000313" key="5">
    <source>
        <dbReference type="Proteomes" id="UP000318582"/>
    </source>
</evidence>
<dbReference type="CDD" id="cd15859">
    <property type="entry name" value="SNARE_SYN8"/>
    <property type="match status" value="1"/>
</dbReference>
<dbReference type="InterPro" id="IPR000727">
    <property type="entry name" value="T_SNARE_dom"/>
</dbReference>
<organism evidence="4 5">
    <name type="scientific">Powellomyces hirtus</name>
    <dbReference type="NCBI Taxonomy" id="109895"/>
    <lineage>
        <taxon>Eukaryota</taxon>
        <taxon>Fungi</taxon>
        <taxon>Fungi incertae sedis</taxon>
        <taxon>Chytridiomycota</taxon>
        <taxon>Chytridiomycota incertae sedis</taxon>
        <taxon>Chytridiomycetes</taxon>
        <taxon>Spizellomycetales</taxon>
        <taxon>Powellomycetaceae</taxon>
        <taxon>Powellomyces</taxon>
    </lineage>
</organism>
<dbReference type="GO" id="GO:0048278">
    <property type="term" value="P:vesicle docking"/>
    <property type="evidence" value="ECO:0007669"/>
    <property type="project" value="TreeGrafter"/>
</dbReference>
<feature type="transmembrane region" description="Helical" evidence="2">
    <location>
        <begin position="253"/>
        <end position="277"/>
    </location>
</feature>
<keyword evidence="2" id="KW-0812">Transmembrane</keyword>
<dbReference type="AlphaFoldDB" id="A0A507EBL5"/>
<accession>A0A507EBL5</accession>
<protein>
    <recommendedName>
        <fullName evidence="3">t-SNARE coiled-coil homology domain-containing protein</fullName>
    </recommendedName>
</protein>
<evidence type="ECO:0000259" key="3">
    <source>
        <dbReference type="PROSITE" id="PS50192"/>
    </source>
</evidence>
<dbReference type="GO" id="GO:0012505">
    <property type="term" value="C:endomembrane system"/>
    <property type="evidence" value="ECO:0007669"/>
    <property type="project" value="TreeGrafter"/>
</dbReference>
<reference evidence="4 5" key="1">
    <citation type="journal article" date="2019" name="Sci. Rep.">
        <title>Comparative genomics of chytrid fungi reveal insights into the obligate biotrophic and pathogenic lifestyle of Synchytrium endobioticum.</title>
        <authorList>
            <person name="van de Vossenberg B.T.L.H."/>
            <person name="Warris S."/>
            <person name="Nguyen H.D.T."/>
            <person name="van Gent-Pelzer M.P.E."/>
            <person name="Joly D.L."/>
            <person name="van de Geest H.C."/>
            <person name="Bonants P.J.M."/>
            <person name="Smith D.S."/>
            <person name="Levesque C.A."/>
            <person name="van der Lee T.A.J."/>
        </authorList>
    </citation>
    <scope>NUCLEOTIDE SEQUENCE [LARGE SCALE GENOMIC DNA]</scope>
    <source>
        <strain evidence="4 5">CBS 809.83</strain>
    </source>
</reference>
<proteinExistence type="predicted"/>
<dbReference type="PROSITE" id="PS50192">
    <property type="entry name" value="T_SNARE"/>
    <property type="match status" value="1"/>
</dbReference>
<dbReference type="SUPFAM" id="SSF58038">
    <property type="entry name" value="SNARE fusion complex"/>
    <property type="match status" value="1"/>
</dbReference>
<dbReference type="PANTHER" id="PTHR19957">
    <property type="entry name" value="SYNTAXIN"/>
    <property type="match status" value="1"/>
</dbReference>
<sequence length="280" mass="30836">MPSDLETGPLSPGGSTNPAWESERFTLEILGEDISTLILEKKHAVRTGVSVGDLDSRIRRNLQTFRDGIEKLEQSLSEAEESSGRGTSDLRRWEEAVLKLSQQYDRLELMARGEDGDHALARKQLLARSSSATTKGGKAVRFVEPLDDGDGSEDVGGALQLQQRIMDDQDTQLDELSATIGRQKQIGILINDELDLHVDLLEETEERVDSTHRRLQGAGRRLEQVLLSSARNSKGSSNHQQWSKVKIGFADEYVADVAGTTIIGVLVVILILVIVVARKV</sequence>
<dbReference type="GO" id="GO:0006906">
    <property type="term" value="P:vesicle fusion"/>
    <property type="evidence" value="ECO:0007669"/>
    <property type="project" value="TreeGrafter"/>
</dbReference>
<comment type="caution">
    <text evidence="4">The sequence shown here is derived from an EMBL/GenBank/DDBJ whole genome shotgun (WGS) entry which is preliminary data.</text>
</comment>
<dbReference type="GO" id="GO:0006886">
    <property type="term" value="P:intracellular protein transport"/>
    <property type="evidence" value="ECO:0007669"/>
    <property type="project" value="TreeGrafter"/>
</dbReference>
<keyword evidence="2" id="KW-1133">Transmembrane helix</keyword>
<evidence type="ECO:0000256" key="1">
    <source>
        <dbReference type="SAM" id="Coils"/>
    </source>
</evidence>
<dbReference type="STRING" id="109895.A0A507EBL5"/>
<keyword evidence="2" id="KW-0472">Membrane</keyword>
<dbReference type="GO" id="GO:0031201">
    <property type="term" value="C:SNARE complex"/>
    <property type="evidence" value="ECO:0007669"/>
    <property type="project" value="TreeGrafter"/>
</dbReference>
<dbReference type="Proteomes" id="UP000318582">
    <property type="component" value="Unassembled WGS sequence"/>
</dbReference>
<gene>
    <name evidence="4" type="ORF">PhCBS80983_g01296</name>
</gene>
<evidence type="ECO:0000313" key="4">
    <source>
        <dbReference type="EMBL" id="TPX61204.1"/>
    </source>
</evidence>
<dbReference type="SMART" id="SM00397">
    <property type="entry name" value="t_SNARE"/>
    <property type="match status" value="1"/>
</dbReference>
<dbReference type="InterPro" id="IPR045242">
    <property type="entry name" value="Syntaxin"/>
</dbReference>
<keyword evidence="5" id="KW-1185">Reference proteome</keyword>
<dbReference type="GO" id="GO:0000149">
    <property type="term" value="F:SNARE binding"/>
    <property type="evidence" value="ECO:0007669"/>
    <property type="project" value="TreeGrafter"/>
</dbReference>
<dbReference type="EMBL" id="QEAQ01000009">
    <property type="protein sequence ID" value="TPX61204.1"/>
    <property type="molecule type" value="Genomic_DNA"/>
</dbReference>
<name>A0A507EBL5_9FUNG</name>
<feature type="domain" description="T-SNARE coiled-coil homology" evidence="3">
    <location>
        <begin position="163"/>
        <end position="225"/>
    </location>
</feature>
<feature type="coiled-coil region" evidence="1">
    <location>
        <begin position="62"/>
        <end position="110"/>
    </location>
</feature>
<dbReference type="GO" id="GO:0005484">
    <property type="term" value="F:SNAP receptor activity"/>
    <property type="evidence" value="ECO:0007669"/>
    <property type="project" value="TreeGrafter"/>
</dbReference>
<dbReference type="Gene3D" id="1.20.5.110">
    <property type="match status" value="1"/>
</dbReference>
<keyword evidence="1" id="KW-0175">Coiled coil</keyword>
<evidence type="ECO:0000256" key="2">
    <source>
        <dbReference type="SAM" id="Phobius"/>
    </source>
</evidence>